<organism evidence="1 2">
    <name type="scientific">Sulfitobacter albidus</name>
    <dbReference type="NCBI Taxonomy" id="2829501"/>
    <lineage>
        <taxon>Bacteria</taxon>
        <taxon>Pseudomonadati</taxon>
        <taxon>Pseudomonadota</taxon>
        <taxon>Alphaproteobacteria</taxon>
        <taxon>Rhodobacterales</taxon>
        <taxon>Roseobacteraceae</taxon>
        <taxon>Sulfitobacter</taxon>
    </lineage>
</organism>
<dbReference type="InterPro" id="IPR027417">
    <property type="entry name" value="P-loop_NTPase"/>
</dbReference>
<dbReference type="SUPFAM" id="SSF52540">
    <property type="entry name" value="P-loop containing nucleoside triphosphate hydrolases"/>
    <property type="match status" value="1"/>
</dbReference>
<dbReference type="Gene3D" id="3.40.50.300">
    <property type="entry name" value="P-loop containing nucleotide triphosphate hydrolases"/>
    <property type="match status" value="1"/>
</dbReference>
<reference evidence="1" key="1">
    <citation type="submission" date="2021-04" db="EMBL/GenBank/DDBJ databases">
        <title>Complete genome sequence for Sulfitobacter sp. strain JK7-1.</title>
        <authorList>
            <person name="Park S.-J."/>
        </authorList>
    </citation>
    <scope>NUCLEOTIDE SEQUENCE</scope>
    <source>
        <strain evidence="1">JK7-1</strain>
    </source>
</reference>
<name>A0A975JCK4_9RHOB</name>
<dbReference type="AlphaFoldDB" id="A0A975JCK4"/>
<dbReference type="Proteomes" id="UP000683291">
    <property type="component" value="Chromosome 1"/>
</dbReference>
<sequence length="239" mass="27323">MKRFVILGLPRSGSTYLMTLLNAHRDVICTGEQFNPYAVISDGPPDDSHDAVMGRDRDPVAHMKAVFDQAEIKGVACGGFKYMIGHNIKILQEIASDPEIAIINIWRENKLAQVSSLIKAANNKKWAQTKADDHVTRKIVATPRQISHRWHEYATFDHLIAMWLDGLPNPKVRFEYREMFRDGFEDGLCDFLGVARQKRLKSPLVKQSSNAILDRFEDPNPIRYYFTQAGLAHWLEDEL</sequence>
<accession>A0A975JCK4</accession>
<dbReference type="Pfam" id="PF13469">
    <property type="entry name" value="Sulfotransfer_3"/>
    <property type="match status" value="1"/>
</dbReference>
<protein>
    <submittedName>
        <fullName evidence="1">Sulfotransferase</fullName>
    </submittedName>
</protein>
<keyword evidence="2" id="KW-1185">Reference proteome</keyword>
<dbReference type="EMBL" id="CP073581">
    <property type="protein sequence ID" value="QUJ76004.1"/>
    <property type="molecule type" value="Genomic_DNA"/>
</dbReference>
<proteinExistence type="predicted"/>
<evidence type="ECO:0000313" key="2">
    <source>
        <dbReference type="Proteomes" id="UP000683291"/>
    </source>
</evidence>
<gene>
    <name evidence="1" type="ORF">KDD17_13885</name>
</gene>
<evidence type="ECO:0000313" key="1">
    <source>
        <dbReference type="EMBL" id="QUJ76004.1"/>
    </source>
</evidence>
<dbReference type="KEGG" id="sual:KDD17_13885"/>
<dbReference type="RefSeq" id="WP_212704202.1">
    <property type="nucleotide sequence ID" value="NZ_CP073581.1"/>
</dbReference>